<evidence type="ECO:0000256" key="1">
    <source>
        <dbReference type="ARBA" id="ARBA00004496"/>
    </source>
</evidence>
<dbReference type="InterPro" id="IPR050621">
    <property type="entry name" value="Tudor_domain_containing"/>
</dbReference>
<feature type="domain" description="MYND-type" evidence="17">
    <location>
        <begin position="153"/>
        <end position="189"/>
    </location>
</feature>
<feature type="domain" description="Tudor" evidence="16">
    <location>
        <begin position="747"/>
        <end position="806"/>
    </location>
</feature>
<feature type="domain" description="Tudor" evidence="16">
    <location>
        <begin position="297"/>
        <end position="357"/>
    </location>
</feature>
<dbReference type="InterPro" id="IPR002893">
    <property type="entry name" value="Znf_MYND"/>
</dbReference>
<dbReference type="InterPro" id="IPR047376">
    <property type="entry name" value="Tudor_TDRD1_rpt1"/>
</dbReference>
<dbReference type="AlphaFoldDB" id="A0A3Q0FJY7"/>
<feature type="compositionally biased region" description="Basic and acidic residues" evidence="15">
    <location>
        <begin position="431"/>
        <end position="447"/>
    </location>
</feature>
<keyword evidence="7" id="KW-0221">Differentiation</keyword>
<evidence type="ECO:0000256" key="2">
    <source>
        <dbReference type="ARBA" id="ARBA00022473"/>
    </source>
</evidence>
<evidence type="ECO:0000259" key="16">
    <source>
        <dbReference type="PROSITE" id="PS50304"/>
    </source>
</evidence>
<organism evidence="18 19">
    <name type="scientific">Alligator sinensis</name>
    <name type="common">Chinese alligator</name>
    <dbReference type="NCBI Taxonomy" id="38654"/>
    <lineage>
        <taxon>Eukaryota</taxon>
        <taxon>Metazoa</taxon>
        <taxon>Chordata</taxon>
        <taxon>Craniata</taxon>
        <taxon>Vertebrata</taxon>
        <taxon>Euteleostomi</taxon>
        <taxon>Archelosauria</taxon>
        <taxon>Archosauria</taxon>
        <taxon>Crocodylia</taxon>
        <taxon>Alligatoridae</taxon>
        <taxon>Alligatorinae</taxon>
        <taxon>Alligator</taxon>
    </lineage>
</organism>
<dbReference type="PANTHER" id="PTHR22948:SF4">
    <property type="entry name" value="TUDOR DOMAIN-CONTAINING PROTEIN 1"/>
    <property type="match status" value="1"/>
</dbReference>
<keyword evidence="9" id="KW-0943">RNA-mediated gene silencing</keyword>
<keyword evidence="18" id="KW-1185">Reference proteome</keyword>
<evidence type="ECO:0000313" key="19">
    <source>
        <dbReference type="RefSeq" id="XP_025047926.1"/>
    </source>
</evidence>
<dbReference type="CDD" id="cd20410">
    <property type="entry name" value="Tudor_TDRD1_rpt3"/>
    <property type="match status" value="1"/>
</dbReference>
<feature type="region of interest" description="Disordered" evidence="15">
    <location>
        <begin position="89"/>
        <end position="120"/>
    </location>
</feature>
<dbReference type="GO" id="GO:0030154">
    <property type="term" value="P:cell differentiation"/>
    <property type="evidence" value="ECO:0007669"/>
    <property type="project" value="UniProtKB-KW"/>
</dbReference>
<evidence type="ECO:0000256" key="4">
    <source>
        <dbReference type="ARBA" id="ARBA00022723"/>
    </source>
</evidence>
<dbReference type="GO" id="GO:0051321">
    <property type="term" value="P:meiotic cell cycle"/>
    <property type="evidence" value="ECO:0007669"/>
    <property type="project" value="UniProtKB-KW"/>
</dbReference>
<dbReference type="SUPFAM" id="SSF144232">
    <property type="entry name" value="HIT/MYND zinc finger-like"/>
    <property type="match status" value="1"/>
</dbReference>
<name>A0A3Q0FJY7_ALLSI</name>
<dbReference type="InterPro" id="IPR047378">
    <property type="entry name" value="Tudor_TDRD1_rpt3"/>
</dbReference>
<dbReference type="GeneID" id="102388722"/>
<reference evidence="19" key="1">
    <citation type="submission" date="2025-08" db="UniProtKB">
        <authorList>
            <consortium name="RefSeq"/>
        </authorList>
    </citation>
    <scope>IDENTIFICATION</scope>
</reference>
<dbReference type="GO" id="GO:0008270">
    <property type="term" value="F:zinc ion binding"/>
    <property type="evidence" value="ECO:0007669"/>
    <property type="project" value="UniProtKB-KW"/>
</dbReference>
<evidence type="ECO:0000256" key="13">
    <source>
        <dbReference type="ARBA" id="ARBA00067143"/>
    </source>
</evidence>
<dbReference type="CDD" id="cd20408">
    <property type="entry name" value="Tudor_TDRD1_rpt1"/>
    <property type="match status" value="1"/>
</dbReference>
<keyword evidence="8" id="KW-0862">Zinc</keyword>
<dbReference type="PROSITE" id="PS50865">
    <property type="entry name" value="ZF_MYND_2"/>
    <property type="match status" value="1"/>
</dbReference>
<protein>
    <recommendedName>
        <fullName evidence="13">Tudor domain-containing protein 1</fullName>
    </recommendedName>
</protein>
<evidence type="ECO:0000256" key="8">
    <source>
        <dbReference type="ARBA" id="ARBA00022833"/>
    </source>
</evidence>
<dbReference type="FunFam" id="2.30.30.140:FF:000048">
    <property type="entry name" value="Tudor domain containing 1"/>
    <property type="match status" value="1"/>
</dbReference>
<feature type="domain" description="Tudor" evidence="16">
    <location>
        <begin position="967"/>
        <end position="1025"/>
    </location>
</feature>
<dbReference type="GO" id="GO:0005737">
    <property type="term" value="C:cytoplasm"/>
    <property type="evidence" value="ECO:0007669"/>
    <property type="project" value="UniProtKB-SubCell"/>
</dbReference>
<comment type="subcellular location">
    <subcellularLocation>
        <location evidence="1">Cytoplasm</location>
    </subcellularLocation>
</comment>
<dbReference type="InterPro" id="IPR047377">
    <property type="entry name" value="Tudor_TDRD1_rpt2"/>
</dbReference>
<dbReference type="SMART" id="SM00333">
    <property type="entry name" value="TUDOR"/>
    <property type="match status" value="4"/>
</dbReference>
<evidence type="ECO:0000256" key="11">
    <source>
        <dbReference type="ARBA" id="ARBA00060128"/>
    </source>
</evidence>
<feature type="compositionally biased region" description="Polar residues" evidence="15">
    <location>
        <begin position="89"/>
        <end position="115"/>
    </location>
</feature>
<sequence length="1162" mass="129796">MAQRFHKKSQENKMPTESLRSPFTYPNFLLKSPGLGGSYRLPNSNFFFCEQTKQFFACQNSPGSASTTSTIEMVNSFKQKEIGSEISGRMQTGNSVGTTSSKNSLVPSAGKTVSSDFHRAKQKLHNSPENILSVNCDLKLHHPLVRFPRITTCHHCGLSGSLRCSQCKQTYYCSVDCQKKDWSSHVVVCKPVKKNFKKNEENAKPPGEIKKKVDFKGNLSPVDVVRTEDNIKKIMFSDLQDLALKKAMEIQGTVTEFRNPSEFYIQVYSPEVLEHIRTLTVKLKDCYANTVNEEEYVPARGEVCVAKYFLDQTWNRVLVKEVDIVQKKALVLYIDYGNEENASLLRIKQLHRDIDLFPPCAIKCSVANVPKEGSWNKDFTSIITPFMGEHCSVAIADVLQEEMMTCFAVDVVIPSSGKRLGNILLEMRSDLSPKRSNNEQMHSEKSTLLETDSEGNEGIMAENKRLDHNNHLTIKAITLSVGDRFSGIVSHIQNPEDFFCQQLHNGRELAELQATLCEYCNKIPSTSDFRPAVGDVCCAKFTEDNQWYRASIIAYISEDTALVGYIDYGNFETLQITRLRPVVPKLLELPMQAIKCTLAGVKPQLGTWPSEAISLMKQLVHNKVTTVRVMGKTDYSSVVEFTDESFTPINVSKHLIEAGYAMKESKALMTAHETSNIGKEGSGDTVRKGSWTWVKLALKQTINVIVCMLYSPGEFYCHMLNDDLNALNVLNKSLAEYCQQASATSFKPVRGEPCCAFFSGDGKWYRALVKDISSDGAVKVQFVDYGNVEEVTPDKLRQISFEFLKLPFQGIKCWLSGVKPVNKQWLPETIAQFQMYTAGIKLQASIISLTKNGAGLELIDNSTGCPRMISEMLICEQLTLKEVQTNKEVLVTKSADKKEWQETSSSEQWKTIKLPINKAISVRIVEVINPDLFYAVPSETKVDQDKLCTLMIELAEYCSSCSSQSFKPKVGEACCAKFSGDGHWYRAVALQVSPSDVKVVYGDYGNTETLRFSKVMPITACHLKLPFQIIKCSLAGIVQFDGDWSALVTDLPKRLASGKSVTIMVKGITENIHVVSVVKSFENGNLNVADGLVMGSLAKPSATGNPSILPQEHASETKCCCTELRKQIEKHEQILLFLLNKCVDQDGLSEMGKMLERKVCLT</sequence>
<dbReference type="SUPFAM" id="SSF63748">
    <property type="entry name" value="Tudor/PWWP/MBT"/>
    <property type="match status" value="4"/>
</dbReference>
<evidence type="ECO:0000256" key="3">
    <source>
        <dbReference type="ARBA" id="ARBA00022490"/>
    </source>
</evidence>
<dbReference type="Gene3D" id="2.40.50.90">
    <property type="match status" value="4"/>
</dbReference>
<comment type="function">
    <text evidence="11">Plays a central role during spermatogenesis by participating in the repression transposable elements and preventing their mobilization, which is essential for the germline integrity. Acts via the piRNA metabolic process, which mediates the repression of transposable elements during meiosis by forming complexes composed of piRNAs and Piwi proteins and governs the methylation and subsequent repression of transposons. Required for the localization of Piwi proteins to the meiotic nuage. Involved in the piRNA metabolic process by ensuring the entry of correct transcripts into the normal piRNA pool and limiting the entry of cellular transcripts into the piRNA pathway. May act by allowing the recruitment of piRNA biogenesis or loading factors that ensure the correct entry of transcripts and piRNAs into Piwi proteins.</text>
</comment>
<keyword evidence="3" id="KW-0963">Cytoplasm</keyword>
<gene>
    <name evidence="19" type="primary">TDRD1</name>
</gene>
<dbReference type="Gene3D" id="6.10.140.2220">
    <property type="match status" value="1"/>
</dbReference>
<dbReference type="CDD" id="cd20409">
    <property type="entry name" value="Tudor_TDRD1_rpt2"/>
    <property type="match status" value="1"/>
</dbReference>
<dbReference type="InterPro" id="IPR002999">
    <property type="entry name" value="Tudor"/>
</dbReference>
<dbReference type="RefSeq" id="XP_025047926.1">
    <property type="nucleotide sequence ID" value="XM_025192141.1"/>
</dbReference>
<dbReference type="PANTHER" id="PTHR22948">
    <property type="entry name" value="TUDOR DOMAIN CONTAINING PROTEIN"/>
    <property type="match status" value="1"/>
</dbReference>
<evidence type="ECO:0000313" key="18">
    <source>
        <dbReference type="Proteomes" id="UP000189705"/>
    </source>
</evidence>
<dbReference type="Pfam" id="PF00567">
    <property type="entry name" value="TUDOR"/>
    <property type="match status" value="4"/>
</dbReference>
<dbReference type="Proteomes" id="UP000189705">
    <property type="component" value="Unplaced"/>
</dbReference>
<dbReference type="FunFam" id="6.10.140.2220:FF:000011">
    <property type="entry name" value="Tudor domain containing 1"/>
    <property type="match status" value="1"/>
</dbReference>
<keyword evidence="5" id="KW-0677">Repeat</keyword>
<feature type="region of interest" description="Disordered" evidence="15">
    <location>
        <begin position="431"/>
        <end position="454"/>
    </location>
</feature>
<dbReference type="Pfam" id="PF01753">
    <property type="entry name" value="zf-MYND"/>
    <property type="match status" value="1"/>
</dbReference>
<dbReference type="InterPro" id="IPR035437">
    <property type="entry name" value="SNase_OB-fold_sf"/>
</dbReference>
<evidence type="ECO:0000256" key="7">
    <source>
        <dbReference type="ARBA" id="ARBA00022782"/>
    </source>
</evidence>
<keyword evidence="6 14" id="KW-0863">Zinc-finger</keyword>
<dbReference type="FunFam" id="2.30.30.140:FF:000018">
    <property type="entry name" value="Serine/threonine-protein kinase 31"/>
    <property type="match status" value="3"/>
</dbReference>
<evidence type="ECO:0000256" key="15">
    <source>
        <dbReference type="SAM" id="MobiDB-lite"/>
    </source>
</evidence>
<dbReference type="Gene3D" id="2.30.30.140">
    <property type="match status" value="4"/>
</dbReference>
<feature type="domain" description="Tudor" evidence="16">
    <location>
        <begin position="530"/>
        <end position="589"/>
    </location>
</feature>
<keyword evidence="2" id="KW-0217">Developmental protein</keyword>
<evidence type="ECO:0000256" key="10">
    <source>
        <dbReference type="ARBA" id="ARBA00023254"/>
    </source>
</evidence>
<accession>A0A3Q0FJY7</accession>
<dbReference type="CTD" id="56165"/>
<dbReference type="GO" id="GO:0031047">
    <property type="term" value="P:regulatory ncRNA-mediated gene silencing"/>
    <property type="evidence" value="ECO:0007669"/>
    <property type="project" value="UniProtKB-KW"/>
</dbReference>
<evidence type="ECO:0000256" key="9">
    <source>
        <dbReference type="ARBA" id="ARBA00023158"/>
    </source>
</evidence>
<evidence type="ECO:0000256" key="14">
    <source>
        <dbReference type="PROSITE-ProRule" id="PRU00134"/>
    </source>
</evidence>
<evidence type="ECO:0000256" key="5">
    <source>
        <dbReference type="ARBA" id="ARBA00022737"/>
    </source>
</evidence>
<proteinExistence type="inferred from homology"/>
<comment type="similarity">
    <text evidence="12">Belongs to the TDRD1 family.</text>
</comment>
<dbReference type="PROSITE" id="PS01360">
    <property type="entry name" value="ZF_MYND_1"/>
    <property type="match status" value="1"/>
</dbReference>
<keyword evidence="4" id="KW-0479">Metal-binding</keyword>
<evidence type="ECO:0000259" key="17">
    <source>
        <dbReference type="PROSITE" id="PS50865"/>
    </source>
</evidence>
<evidence type="ECO:0000256" key="12">
    <source>
        <dbReference type="ARBA" id="ARBA00060949"/>
    </source>
</evidence>
<evidence type="ECO:0000256" key="6">
    <source>
        <dbReference type="ARBA" id="ARBA00022771"/>
    </source>
</evidence>
<keyword evidence="10" id="KW-0469">Meiosis</keyword>
<dbReference type="PROSITE" id="PS50304">
    <property type="entry name" value="TUDOR"/>
    <property type="match status" value="4"/>
</dbReference>